<comment type="similarity">
    <text evidence="1">Belongs to the UPF0213 family.</text>
</comment>
<dbReference type="InterPro" id="IPR000305">
    <property type="entry name" value="GIY-YIG_endonuc"/>
</dbReference>
<accession>A0A9X1LF67</accession>
<keyword evidence="4" id="KW-1185">Reference proteome</keyword>
<evidence type="ECO:0000259" key="2">
    <source>
        <dbReference type="PROSITE" id="PS50164"/>
    </source>
</evidence>
<dbReference type="InterPro" id="IPR050190">
    <property type="entry name" value="UPF0213_domain"/>
</dbReference>
<reference evidence="3" key="1">
    <citation type="submission" date="2021-10" db="EMBL/GenBank/DDBJ databases">
        <title>Marinomonas pontica sp. nov., isolated from the Black Sea.</title>
        <authorList>
            <person name="Zhao L.-H."/>
            <person name="Xue J.-H."/>
        </authorList>
    </citation>
    <scope>NUCLEOTIDE SEQUENCE</scope>
    <source>
        <strain evidence="3">E8</strain>
    </source>
</reference>
<evidence type="ECO:0000313" key="4">
    <source>
        <dbReference type="Proteomes" id="UP001139095"/>
    </source>
</evidence>
<evidence type="ECO:0000256" key="1">
    <source>
        <dbReference type="ARBA" id="ARBA00007435"/>
    </source>
</evidence>
<dbReference type="Pfam" id="PF01541">
    <property type="entry name" value="GIY-YIG"/>
    <property type="match status" value="1"/>
</dbReference>
<gene>
    <name evidence="3" type="ORF">LG368_11130</name>
</gene>
<dbReference type="CDD" id="cd10456">
    <property type="entry name" value="GIY-YIG_UPF0213"/>
    <property type="match status" value="1"/>
</dbReference>
<sequence>MNESIRKQRVQRVKMTDITEQKECEKSLNDGNKADILPVWYIYMIKTRLDTLYTGITTDVARRFKEHSRGSKKAARYLRGKGPLELMWHQEVGTKSDALKAEYKMKQLSKGEKLQIINKHSTIKASS</sequence>
<protein>
    <submittedName>
        <fullName evidence="3">GIY-YIG nuclease family protein</fullName>
    </submittedName>
</protein>
<comment type="caution">
    <text evidence="3">The sequence shown here is derived from an EMBL/GenBank/DDBJ whole genome shotgun (WGS) entry which is preliminary data.</text>
</comment>
<dbReference type="InterPro" id="IPR035901">
    <property type="entry name" value="GIY-YIG_endonuc_sf"/>
</dbReference>
<dbReference type="PROSITE" id="PS50164">
    <property type="entry name" value="GIY_YIG"/>
    <property type="match status" value="1"/>
</dbReference>
<dbReference type="Gene3D" id="3.40.1440.10">
    <property type="entry name" value="GIY-YIG endonuclease"/>
    <property type="match status" value="1"/>
</dbReference>
<name>A0A9X1LF67_9GAMM</name>
<dbReference type="SUPFAM" id="SSF82771">
    <property type="entry name" value="GIY-YIG endonuclease"/>
    <property type="match status" value="1"/>
</dbReference>
<organism evidence="3 4">
    <name type="scientific">Marinomonas algarum</name>
    <dbReference type="NCBI Taxonomy" id="2883105"/>
    <lineage>
        <taxon>Bacteria</taxon>
        <taxon>Pseudomonadati</taxon>
        <taxon>Pseudomonadota</taxon>
        <taxon>Gammaproteobacteria</taxon>
        <taxon>Oceanospirillales</taxon>
        <taxon>Oceanospirillaceae</taxon>
        <taxon>Marinomonas</taxon>
    </lineage>
</organism>
<dbReference type="EMBL" id="JAJATW010000016">
    <property type="protein sequence ID" value="MCB5162445.1"/>
    <property type="molecule type" value="Genomic_DNA"/>
</dbReference>
<feature type="domain" description="GIY-YIG" evidence="2">
    <location>
        <begin position="38"/>
        <end position="115"/>
    </location>
</feature>
<proteinExistence type="inferred from homology"/>
<dbReference type="AlphaFoldDB" id="A0A9X1LF67"/>
<evidence type="ECO:0000313" key="3">
    <source>
        <dbReference type="EMBL" id="MCB5162445.1"/>
    </source>
</evidence>
<dbReference type="PANTHER" id="PTHR34477:SF1">
    <property type="entry name" value="UPF0213 PROTEIN YHBQ"/>
    <property type="match status" value="1"/>
</dbReference>
<dbReference type="RefSeq" id="WP_226754796.1">
    <property type="nucleotide sequence ID" value="NZ_JAJATW010000016.1"/>
</dbReference>
<dbReference type="Proteomes" id="UP001139095">
    <property type="component" value="Unassembled WGS sequence"/>
</dbReference>
<dbReference type="PANTHER" id="PTHR34477">
    <property type="entry name" value="UPF0213 PROTEIN YHBQ"/>
    <property type="match status" value="1"/>
</dbReference>